<dbReference type="SMART" id="SM00636">
    <property type="entry name" value="Glyco_18"/>
    <property type="match status" value="1"/>
</dbReference>
<feature type="domain" description="LysM" evidence="3">
    <location>
        <begin position="51"/>
        <end position="95"/>
    </location>
</feature>
<dbReference type="PANTHER" id="PTHR46066:SF2">
    <property type="entry name" value="CHITINASE DOMAIN-CONTAINING PROTEIN 1"/>
    <property type="match status" value="1"/>
</dbReference>
<dbReference type="Gene3D" id="3.10.350.10">
    <property type="entry name" value="LysM domain"/>
    <property type="match status" value="2"/>
</dbReference>
<reference evidence="5 6" key="1">
    <citation type="submission" date="2023-03" db="EMBL/GenBank/DDBJ databases">
        <title>Draft genome sequence of the bacteria which degrade cell wall of Tricholomamatutake.</title>
        <authorList>
            <person name="Konishi Y."/>
            <person name="Fukuta Y."/>
            <person name="Shirasaka N."/>
        </authorList>
    </citation>
    <scope>NUCLEOTIDE SEQUENCE [LARGE SCALE GENOMIC DNA]</scope>
    <source>
        <strain evidence="6">mu1</strain>
    </source>
</reference>
<keyword evidence="6" id="KW-1185">Reference proteome</keyword>
<dbReference type="Pfam" id="PF01476">
    <property type="entry name" value="LysM"/>
    <property type="match status" value="2"/>
</dbReference>
<dbReference type="CDD" id="cd00118">
    <property type="entry name" value="LysM"/>
    <property type="match status" value="2"/>
</dbReference>
<feature type="domain" description="LysM" evidence="3">
    <location>
        <begin position="2"/>
        <end position="46"/>
    </location>
</feature>
<dbReference type="InterPro" id="IPR018392">
    <property type="entry name" value="LysM"/>
</dbReference>
<keyword evidence="1" id="KW-0378">Hydrolase</keyword>
<dbReference type="RefSeq" id="WP_284238609.1">
    <property type="nucleotide sequence ID" value="NZ_BSSQ01000009.1"/>
</dbReference>
<organism evidence="5 6">
    <name type="scientific">Paenibacillus glycanilyticus</name>
    <dbReference type="NCBI Taxonomy" id="126569"/>
    <lineage>
        <taxon>Bacteria</taxon>
        <taxon>Bacillati</taxon>
        <taxon>Bacillota</taxon>
        <taxon>Bacilli</taxon>
        <taxon>Bacillales</taxon>
        <taxon>Paenibacillaceae</taxon>
        <taxon>Paenibacillus</taxon>
    </lineage>
</organism>
<evidence type="ECO:0000313" key="6">
    <source>
        <dbReference type="Proteomes" id="UP001157114"/>
    </source>
</evidence>
<evidence type="ECO:0000256" key="2">
    <source>
        <dbReference type="ARBA" id="ARBA00023295"/>
    </source>
</evidence>
<evidence type="ECO:0000256" key="1">
    <source>
        <dbReference type="ARBA" id="ARBA00022801"/>
    </source>
</evidence>
<name>A0ABQ6GFM7_9BACL</name>
<comment type="caution">
    <text evidence="5">The sequence shown here is derived from an EMBL/GenBank/DDBJ whole genome shotgun (WGS) entry which is preliminary data.</text>
</comment>
<keyword evidence="2" id="KW-0326">Glycosidase</keyword>
<dbReference type="InterPro" id="IPR036779">
    <property type="entry name" value="LysM_dom_sf"/>
</dbReference>
<accession>A0ABQ6GFM7</accession>
<dbReference type="Proteomes" id="UP001157114">
    <property type="component" value="Unassembled WGS sequence"/>
</dbReference>
<dbReference type="PROSITE" id="PS51910">
    <property type="entry name" value="GH18_2"/>
    <property type="match status" value="1"/>
</dbReference>
<dbReference type="PROSITE" id="PS51782">
    <property type="entry name" value="LYSM"/>
    <property type="match status" value="2"/>
</dbReference>
<dbReference type="EMBL" id="BSSQ01000009">
    <property type="protein sequence ID" value="GLX67852.1"/>
    <property type="molecule type" value="Genomic_DNA"/>
</dbReference>
<dbReference type="SMART" id="SM00257">
    <property type="entry name" value="LysM"/>
    <property type="match status" value="2"/>
</dbReference>
<dbReference type="Pfam" id="PF00704">
    <property type="entry name" value="Glyco_hydro_18"/>
    <property type="match status" value="1"/>
</dbReference>
<dbReference type="Gene3D" id="3.10.50.10">
    <property type="match status" value="1"/>
</dbReference>
<protein>
    <submittedName>
        <fullName evidence="5">Germination protein</fullName>
    </submittedName>
</protein>
<evidence type="ECO:0000259" key="4">
    <source>
        <dbReference type="PROSITE" id="PS51910"/>
    </source>
</evidence>
<dbReference type="PANTHER" id="PTHR46066">
    <property type="entry name" value="CHITINASE DOMAIN-CONTAINING PROTEIN 1 FAMILY MEMBER"/>
    <property type="match status" value="1"/>
</dbReference>
<evidence type="ECO:0000313" key="5">
    <source>
        <dbReference type="EMBL" id="GLX67852.1"/>
    </source>
</evidence>
<dbReference type="Gene3D" id="3.20.20.80">
    <property type="entry name" value="Glycosidases"/>
    <property type="match status" value="1"/>
</dbReference>
<gene>
    <name evidence="5" type="ORF">MU1_21970</name>
</gene>
<dbReference type="InterPro" id="IPR029070">
    <property type="entry name" value="Chitinase_insertion_sf"/>
</dbReference>
<proteinExistence type="predicted"/>
<dbReference type="InterPro" id="IPR011583">
    <property type="entry name" value="Chitinase_II/V-like_cat"/>
</dbReference>
<dbReference type="SUPFAM" id="SSF51445">
    <property type="entry name" value="(Trans)glycosidases"/>
    <property type="match status" value="1"/>
</dbReference>
<evidence type="ECO:0000259" key="3">
    <source>
        <dbReference type="PROSITE" id="PS51782"/>
    </source>
</evidence>
<feature type="domain" description="GH18" evidence="4">
    <location>
        <begin position="103"/>
        <end position="424"/>
    </location>
</feature>
<dbReference type="InterPro" id="IPR041704">
    <property type="entry name" value="CFLE_GH18"/>
</dbReference>
<sequence>MFIYTVKGRDTVQSLAQQYNVAPEAITVANGMVRGEPLALGQSLLIPIESDSHLVKPGESFWAISQQYGVTMQELARVNHINNPALILPGMQLRIPTPRKTTIEVNGYTEPSISATGISPSAADAARHLTFLSPFSYQIRPDGSLSTLHDQPVITEAYRSRTAPMMVITNFDGYAYSPSLAHTILSNEMAKERLIYHILTTMQTNRLWALNVDFAYIPAADRQLYHSFLERLADTLHRAGAIVSSTLPPVSSSDQRGQLFDGQDYAAHGRIMDYVILMTYEWGWAGGPPMPIAPRNEVTKVLNYATSQIPSDKIMLGMPLYGYDWTLPYIPGQDFALSISSNNAVRQAARYGAAIEYDPLAESPYYHYQDEHGMRHEVWFEDARSVQAKLDLVKIYRLRGISGWVLDVPFPAFWKVLEHNFRVAKIIG</sequence>
<dbReference type="InterPro" id="IPR001223">
    <property type="entry name" value="Glyco_hydro18_cat"/>
</dbReference>
<dbReference type="SUPFAM" id="SSF54106">
    <property type="entry name" value="LysM domain"/>
    <property type="match status" value="2"/>
</dbReference>
<dbReference type="CDD" id="cd02874">
    <property type="entry name" value="GH18_CFLE_spore_hydrolase"/>
    <property type="match status" value="1"/>
</dbReference>
<dbReference type="InterPro" id="IPR017853">
    <property type="entry name" value="GH"/>
</dbReference>